<dbReference type="SUPFAM" id="SSF46565">
    <property type="entry name" value="Chaperone J-domain"/>
    <property type="match status" value="1"/>
</dbReference>
<feature type="region of interest" description="Disordered" evidence="1">
    <location>
        <begin position="257"/>
        <end position="288"/>
    </location>
</feature>
<accession>A0A1G1V7Z5</accession>
<feature type="compositionally biased region" description="Basic and acidic residues" evidence="1">
    <location>
        <begin position="263"/>
        <end position="287"/>
    </location>
</feature>
<feature type="domain" description="J" evidence="2">
    <location>
        <begin position="290"/>
        <end position="358"/>
    </location>
</feature>
<dbReference type="Pfam" id="PF00226">
    <property type="entry name" value="DnaJ"/>
    <property type="match status" value="1"/>
</dbReference>
<name>A0A1G1V7Z5_9BACT</name>
<dbReference type="PANTHER" id="PTHR24074">
    <property type="entry name" value="CO-CHAPERONE PROTEIN DJLA"/>
    <property type="match status" value="1"/>
</dbReference>
<sequence>MSDPGTGEHRSEFFNNLELLRGPNNTLKLASLIEDSTIYSTATNTRAYDGVDTTVRQHAIIGLQEWAQKANNEILRAVALDQPTNKEQLLRVTGRAIENDDLSSSLDLTSLFVYHGRENYLARQDQWALVRALFGIDTTGIKKGSGGVWWMPGTRSSIEVDINKINDYLHELVEGSIKRRGGKLIKDTNPLIHRGKPFVKTTGSTAFDGVTASLTTEKYPPHAFHAGGMPLVKQVVLRFTPEFLASVRPLDSENYLKYWPPKEPPKKEWQEEVRRPPKPEGGIDPRDPSAYYKTLGVNPDIDPEDLEEVLLSAYRRLSRKYHPDTGGENANPERMRALNQAFEFLKDPDKRKSYGRKY</sequence>
<dbReference type="PRINTS" id="PR00625">
    <property type="entry name" value="JDOMAIN"/>
</dbReference>
<dbReference type="PROSITE" id="PS50076">
    <property type="entry name" value="DNAJ_2"/>
    <property type="match status" value="1"/>
</dbReference>
<dbReference type="STRING" id="1797517.A3F61_00255"/>
<protein>
    <recommendedName>
        <fullName evidence="2">J domain-containing protein</fullName>
    </recommendedName>
</protein>
<dbReference type="InterPro" id="IPR050817">
    <property type="entry name" value="DjlA_DnaK_co-chaperone"/>
</dbReference>
<dbReference type="CDD" id="cd06257">
    <property type="entry name" value="DnaJ"/>
    <property type="match status" value="1"/>
</dbReference>
<reference evidence="3 4" key="1">
    <citation type="journal article" date="2016" name="Nat. Commun.">
        <title>Thousands of microbial genomes shed light on interconnected biogeochemical processes in an aquifer system.</title>
        <authorList>
            <person name="Anantharaman K."/>
            <person name="Brown C.T."/>
            <person name="Hug L.A."/>
            <person name="Sharon I."/>
            <person name="Castelle C.J."/>
            <person name="Probst A.J."/>
            <person name="Thomas B.C."/>
            <person name="Singh A."/>
            <person name="Wilkins M.J."/>
            <person name="Karaoz U."/>
            <person name="Brodie E.L."/>
            <person name="Williams K.H."/>
            <person name="Hubbard S.S."/>
            <person name="Banfield J.F."/>
        </authorList>
    </citation>
    <scope>NUCLEOTIDE SEQUENCE [LARGE SCALE GENOMIC DNA]</scope>
</reference>
<dbReference type="Proteomes" id="UP000178272">
    <property type="component" value="Unassembled WGS sequence"/>
</dbReference>
<evidence type="ECO:0000313" key="3">
    <source>
        <dbReference type="EMBL" id="OGY11411.1"/>
    </source>
</evidence>
<dbReference type="SMART" id="SM00271">
    <property type="entry name" value="DnaJ"/>
    <property type="match status" value="1"/>
</dbReference>
<dbReference type="InterPro" id="IPR036869">
    <property type="entry name" value="J_dom_sf"/>
</dbReference>
<dbReference type="Gene3D" id="1.10.287.110">
    <property type="entry name" value="DnaJ domain"/>
    <property type="match status" value="1"/>
</dbReference>
<dbReference type="AlphaFoldDB" id="A0A1G1V7Z5"/>
<proteinExistence type="predicted"/>
<dbReference type="InterPro" id="IPR001623">
    <property type="entry name" value="DnaJ_domain"/>
</dbReference>
<evidence type="ECO:0000256" key="1">
    <source>
        <dbReference type="SAM" id="MobiDB-lite"/>
    </source>
</evidence>
<gene>
    <name evidence="3" type="ORF">A3F61_00255</name>
</gene>
<organism evidence="3 4">
    <name type="scientific">Candidatus Blackburnbacteria bacterium RIFCSPHIGHO2_12_FULL_41_13b</name>
    <dbReference type="NCBI Taxonomy" id="1797517"/>
    <lineage>
        <taxon>Bacteria</taxon>
        <taxon>Candidatus Blackburniibacteriota</taxon>
    </lineage>
</organism>
<evidence type="ECO:0000313" key="4">
    <source>
        <dbReference type="Proteomes" id="UP000178272"/>
    </source>
</evidence>
<evidence type="ECO:0000259" key="2">
    <source>
        <dbReference type="PROSITE" id="PS50076"/>
    </source>
</evidence>
<comment type="caution">
    <text evidence="3">The sequence shown here is derived from an EMBL/GenBank/DDBJ whole genome shotgun (WGS) entry which is preliminary data.</text>
</comment>
<dbReference type="EMBL" id="MHCA01000038">
    <property type="protein sequence ID" value="OGY11411.1"/>
    <property type="molecule type" value="Genomic_DNA"/>
</dbReference>